<evidence type="ECO:0000313" key="2">
    <source>
        <dbReference type="EMBL" id="CUS56094.1"/>
    </source>
</evidence>
<gene>
    <name evidence="2" type="ORF">MGWOODY_Hyp2552</name>
</gene>
<keyword evidence="1" id="KW-0472">Membrane</keyword>
<proteinExistence type="predicted"/>
<dbReference type="EMBL" id="CZQD01000018">
    <property type="protein sequence ID" value="CUS56094.1"/>
    <property type="molecule type" value="Genomic_DNA"/>
</dbReference>
<evidence type="ECO:0000256" key="1">
    <source>
        <dbReference type="SAM" id="Phobius"/>
    </source>
</evidence>
<organism evidence="2">
    <name type="scientific">hydrothermal vent metagenome</name>
    <dbReference type="NCBI Taxonomy" id="652676"/>
    <lineage>
        <taxon>unclassified sequences</taxon>
        <taxon>metagenomes</taxon>
        <taxon>ecological metagenomes</taxon>
    </lineage>
</organism>
<dbReference type="AlphaFoldDB" id="A0A160U0I9"/>
<feature type="transmembrane region" description="Helical" evidence="1">
    <location>
        <begin position="66"/>
        <end position="89"/>
    </location>
</feature>
<reference evidence="2" key="1">
    <citation type="submission" date="2015-10" db="EMBL/GenBank/DDBJ databases">
        <authorList>
            <person name="Gilbert D.G."/>
        </authorList>
    </citation>
    <scope>NUCLEOTIDE SEQUENCE</scope>
</reference>
<name>A0A160U0I9_9ZZZZ</name>
<feature type="transmembrane region" description="Helical" evidence="1">
    <location>
        <begin position="21"/>
        <end position="54"/>
    </location>
</feature>
<keyword evidence="1" id="KW-1133">Transmembrane helix</keyword>
<accession>A0A160U0I9</accession>
<sequence length="145" mass="15063">MAMRTRGRAIDMARRRAVVAARGMVAAIVMASIIVAIIVASIATIMVTAVPIVASTIVPVSPVSTAMAAIMITAAAIVIAASPFCIGSGSGKKSDRGRRGHQCGECLEQLHIGQSLRRLAPWKPFPGQPFPASCGLMTVRLGLRG</sequence>
<keyword evidence="1" id="KW-0812">Transmembrane</keyword>
<protein>
    <submittedName>
        <fullName evidence="2">Uncharacterized protein</fullName>
    </submittedName>
</protein>